<name>A0A2R6NGF3_9APHY</name>
<proteinExistence type="predicted"/>
<evidence type="ECO:0000313" key="3">
    <source>
        <dbReference type="Proteomes" id="UP000186601"/>
    </source>
</evidence>
<accession>A0A2R6NGF3</accession>
<sequence>MMEHPKIATIEQEYIQAYPSFERISLSPSATGAGIHLRWHRPDPVEPTQDAETSPEGLTDRQRPKTPPPRKKANGKPLLRTPSRRNIYDPGSVVLAPTKRHAVPQDMRRIGNGGRPLRRGECSEASITQLILERRIARHKLLREKREGKGDKMLTEQDVEATLPRLDTGAASPSTNSPTLSPQIDQLLEFEEEKPRPRCLRTYRKNGVWVTEDADLY</sequence>
<reference evidence="2 3" key="1">
    <citation type="submission" date="2018-02" db="EMBL/GenBank/DDBJ databases">
        <title>Genome sequence of the basidiomycete white-rot fungus Phlebia centrifuga.</title>
        <authorList>
            <person name="Granchi Z."/>
            <person name="Peng M."/>
            <person name="de Vries R.P."/>
            <person name="Hilden K."/>
            <person name="Makela M.R."/>
            <person name="Grigoriev I."/>
            <person name="Riley R."/>
        </authorList>
    </citation>
    <scope>NUCLEOTIDE SEQUENCE [LARGE SCALE GENOMIC DNA]</scope>
    <source>
        <strain evidence="2 3">FBCC195</strain>
    </source>
</reference>
<gene>
    <name evidence="2" type="ORF">PHLCEN_2v12666</name>
</gene>
<protein>
    <submittedName>
        <fullName evidence="2">Uncharacterized protein</fullName>
    </submittedName>
</protein>
<organism evidence="2 3">
    <name type="scientific">Hermanssonia centrifuga</name>
    <dbReference type="NCBI Taxonomy" id="98765"/>
    <lineage>
        <taxon>Eukaryota</taxon>
        <taxon>Fungi</taxon>
        <taxon>Dikarya</taxon>
        <taxon>Basidiomycota</taxon>
        <taxon>Agaricomycotina</taxon>
        <taxon>Agaricomycetes</taxon>
        <taxon>Polyporales</taxon>
        <taxon>Meruliaceae</taxon>
        <taxon>Hermanssonia</taxon>
    </lineage>
</organism>
<keyword evidence="3" id="KW-1185">Reference proteome</keyword>
<feature type="region of interest" description="Disordered" evidence="1">
    <location>
        <begin position="34"/>
        <end position="119"/>
    </location>
</feature>
<comment type="caution">
    <text evidence="2">The sequence shown here is derived from an EMBL/GenBank/DDBJ whole genome shotgun (WGS) entry which is preliminary data.</text>
</comment>
<dbReference type="AlphaFoldDB" id="A0A2R6NGF3"/>
<evidence type="ECO:0000256" key="1">
    <source>
        <dbReference type="SAM" id="MobiDB-lite"/>
    </source>
</evidence>
<dbReference type="Proteomes" id="UP000186601">
    <property type="component" value="Unassembled WGS sequence"/>
</dbReference>
<dbReference type="EMBL" id="MLYV02001285">
    <property type="protein sequence ID" value="PSR71399.1"/>
    <property type="molecule type" value="Genomic_DNA"/>
</dbReference>
<evidence type="ECO:0000313" key="2">
    <source>
        <dbReference type="EMBL" id="PSR71399.1"/>
    </source>
</evidence>